<reference evidence="2 3" key="1">
    <citation type="submission" date="2019-09" db="EMBL/GenBank/DDBJ databases">
        <title>Distinct polysaccharide growth profiles of human intestinal Prevotella copri isolates.</title>
        <authorList>
            <person name="Fehlner-Peach H."/>
            <person name="Magnabosco C."/>
            <person name="Raghavan V."/>
            <person name="Scher J.U."/>
            <person name="Tett A."/>
            <person name="Cox L.M."/>
            <person name="Gottsegen C."/>
            <person name="Watters A."/>
            <person name="Wiltshire- Gordon J.D."/>
            <person name="Segata N."/>
            <person name="Bonneau R."/>
            <person name="Littman D.R."/>
        </authorList>
    </citation>
    <scope>NUCLEOTIDE SEQUENCE [LARGE SCALE GENOMIC DNA]</scope>
    <source>
        <strain evidence="3">iAQ1173</strain>
    </source>
</reference>
<keyword evidence="3" id="KW-1185">Reference proteome</keyword>
<evidence type="ECO:0008006" key="4">
    <source>
        <dbReference type="Google" id="ProtNLM"/>
    </source>
</evidence>
<feature type="signal peptide" evidence="1">
    <location>
        <begin position="1"/>
        <end position="21"/>
    </location>
</feature>
<sequence>MKKVYSLLTMAVIAAMSLTMTSCDGDDYWYDPYGWYDHYDDWGWSNNDWNNGWQGGSQNNGLVDMARLLTGEWYGPVTYSYLSDDGQSRQTNEFYADMKFFQYANTRDALSGEGVETDYKYNDDGSVADQQTLEFKWYIDDNYDIYIQYKNSGATFVMDHGSSQAGFHLGAEKGYDVDTFWGYMIGTGKVKGDVIHIDLKRVNPTSQAKAFGSSKTNEKTIKKSFGMGATIKPLKADSSRLNNRR</sequence>
<evidence type="ECO:0000313" key="3">
    <source>
        <dbReference type="Proteomes" id="UP000384372"/>
    </source>
</evidence>
<accession>A0A6A7WCZ9</accession>
<keyword evidence="1" id="KW-0732">Signal</keyword>
<evidence type="ECO:0000256" key="1">
    <source>
        <dbReference type="SAM" id="SignalP"/>
    </source>
</evidence>
<comment type="caution">
    <text evidence="2">The sequence shown here is derived from an EMBL/GenBank/DDBJ whole genome shotgun (WGS) entry which is preliminary data.</text>
</comment>
<name>A0A6A7WCZ9_9BACT</name>
<organism evidence="2 3">
    <name type="scientific">Segatella copri</name>
    <dbReference type="NCBI Taxonomy" id="165179"/>
    <lineage>
        <taxon>Bacteria</taxon>
        <taxon>Pseudomonadati</taxon>
        <taxon>Bacteroidota</taxon>
        <taxon>Bacteroidia</taxon>
        <taxon>Bacteroidales</taxon>
        <taxon>Prevotellaceae</taxon>
        <taxon>Segatella</taxon>
    </lineage>
</organism>
<feature type="chain" id="PRO_5025463761" description="Lipoprotein" evidence="1">
    <location>
        <begin position="22"/>
        <end position="245"/>
    </location>
</feature>
<protein>
    <recommendedName>
        <fullName evidence="4">Lipoprotein</fullName>
    </recommendedName>
</protein>
<dbReference type="PROSITE" id="PS51257">
    <property type="entry name" value="PROKAR_LIPOPROTEIN"/>
    <property type="match status" value="1"/>
</dbReference>
<dbReference type="AlphaFoldDB" id="A0A6A7WCZ9"/>
<dbReference type="Proteomes" id="UP000384372">
    <property type="component" value="Unassembled WGS sequence"/>
</dbReference>
<proteinExistence type="predicted"/>
<dbReference type="EMBL" id="VZAD01000076">
    <property type="protein sequence ID" value="MQP12285.1"/>
    <property type="molecule type" value="Genomic_DNA"/>
</dbReference>
<gene>
    <name evidence="2" type="ORF">F7D20_10035</name>
</gene>
<evidence type="ECO:0000313" key="2">
    <source>
        <dbReference type="EMBL" id="MQP12285.1"/>
    </source>
</evidence>
<dbReference type="OrthoDB" id="1081777at2"/>
<dbReference type="RefSeq" id="WP_158463919.1">
    <property type="nucleotide sequence ID" value="NZ_VZAD01000076.1"/>
</dbReference>